<reference evidence="1" key="1">
    <citation type="submission" date="2020-06" db="EMBL/GenBank/DDBJ databases">
        <title>Draft genome of Bugula neritina, a colonial animal packing powerful symbionts and potential medicines.</title>
        <authorList>
            <person name="Rayko M."/>
        </authorList>
    </citation>
    <scope>NUCLEOTIDE SEQUENCE [LARGE SCALE GENOMIC DNA]</scope>
    <source>
        <strain evidence="1">Kwan_BN1</strain>
    </source>
</reference>
<gene>
    <name evidence="1" type="ORF">EB796_012281</name>
</gene>
<name>A0A7J7JSR4_BUGNE</name>
<dbReference type="AlphaFoldDB" id="A0A7J7JSR4"/>
<dbReference type="Proteomes" id="UP000593567">
    <property type="component" value="Unassembled WGS sequence"/>
</dbReference>
<organism evidence="1 2">
    <name type="scientific">Bugula neritina</name>
    <name type="common">Brown bryozoan</name>
    <name type="synonym">Sertularia neritina</name>
    <dbReference type="NCBI Taxonomy" id="10212"/>
    <lineage>
        <taxon>Eukaryota</taxon>
        <taxon>Metazoa</taxon>
        <taxon>Spiralia</taxon>
        <taxon>Lophotrochozoa</taxon>
        <taxon>Bryozoa</taxon>
        <taxon>Gymnolaemata</taxon>
        <taxon>Cheilostomatida</taxon>
        <taxon>Flustrina</taxon>
        <taxon>Buguloidea</taxon>
        <taxon>Bugulidae</taxon>
        <taxon>Bugula</taxon>
    </lineage>
</organism>
<accession>A0A7J7JSR4</accession>
<keyword evidence="2" id="KW-1185">Reference proteome</keyword>
<dbReference type="EMBL" id="VXIV02001817">
    <property type="protein sequence ID" value="KAF6029402.1"/>
    <property type="molecule type" value="Genomic_DNA"/>
</dbReference>
<comment type="caution">
    <text evidence="1">The sequence shown here is derived from an EMBL/GenBank/DDBJ whole genome shotgun (WGS) entry which is preliminary data.</text>
</comment>
<evidence type="ECO:0000313" key="1">
    <source>
        <dbReference type="EMBL" id="KAF6029402.1"/>
    </source>
</evidence>
<sequence length="145" mass="16467">MLLTKQDFSSVSVHSQCAEFNLLSFRLDLAVSYHRLALPCHTRRHTLCPPVIYLLSSLSRDTVGFRERQNFVNILLNLNMFLAQVTKSVHNISHKELLAQEVIPCLRSCEPTSLNNFDIYLLATEVSLVKSCDSNRASNKTHSAY</sequence>
<protein>
    <submittedName>
        <fullName evidence="1">Uncharacterized protein</fullName>
    </submittedName>
</protein>
<proteinExistence type="predicted"/>
<evidence type="ECO:0000313" key="2">
    <source>
        <dbReference type="Proteomes" id="UP000593567"/>
    </source>
</evidence>